<dbReference type="PRINTS" id="PR00469">
    <property type="entry name" value="PNDRDTASEII"/>
</dbReference>
<comment type="caution">
    <text evidence="8">The sequence shown here is derived from an EMBL/GenBank/DDBJ whole genome shotgun (WGS) entry which is preliminary data.</text>
</comment>
<evidence type="ECO:0000256" key="2">
    <source>
        <dbReference type="ARBA" id="ARBA00022827"/>
    </source>
</evidence>
<feature type="binding site" evidence="6">
    <location>
        <position position="106"/>
    </location>
    <ligand>
        <name>FAD</name>
        <dbReference type="ChEBI" id="CHEBI:57692"/>
    </ligand>
</feature>
<dbReference type="InterPro" id="IPR036188">
    <property type="entry name" value="FAD/NAD-bd_sf"/>
</dbReference>
<dbReference type="SUPFAM" id="SSF51905">
    <property type="entry name" value="FAD/NAD(P)-binding domain"/>
    <property type="match status" value="1"/>
</dbReference>
<comment type="catalytic activity">
    <reaction evidence="6">
        <text>2 reduced [2Fe-2S]-[ferredoxin] + NADP(+) + H(+) = 2 oxidized [2Fe-2S]-[ferredoxin] + NADPH</text>
        <dbReference type="Rhea" id="RHEA:20125"/>
        <dbReference type="Rhea" id="RHEA-COMP:10000"/>
        <dbReference type="Rhea" id="RHEA-COMP:10001"/>
        <dbReference type="ChEBI" id="CHEBI:15378"/>
        <dbReference type="ChEBI" id="CHEBI:33737"/>
        <dbReference type="ChEBI" id="CHEBI:33738"/>
        <dbReference type="ChEBI" id="CHEBI:57783"/>
        <dbReference type="ChEBI" id="CHEBI:58349"/>
        <dbReference type="EC" id="1.18.1.2"/>
    </reaction>
</comment>
<dbReference type="HAMAP" id="MF_01685">
    <property type="entry name" value="FENR2"/>
    <property type="match status" value="1"/>
</dbReference>
<feature type="binding site" evidence="6">
    <location>
        <position position="61"/>
    </location>
    <ligand>
        <name>FAD</name>
        <dbReference type="ChEBI" id="CHEBI:57692"/>
    </ligand>
</feature>
<evidence type="ECO:0000256" key="5">
    <source>
        <dbReference type="ARBA" id="ARBA00048132"/>
    </source>
</evidence>
<comment type="similarity">
    <text evidence="6">Belongs to the ferredoxin--NADP reductase type 2 family.</text>
</comment>
<dbReference type="PANTHER" id="PTHR48105">
    <property type="entry name" value="THIOREDOXIN REDUCTASE 1-RELATED-RELATED"/>
    <property type="match status" value="1"/>
</dbReference>
<comment type="caution">
    <text evidence="6">Lacks conserved residue(s) required for the propagation of feature annotation.</text>
</comment>
<dbReference type="Proteomes" id="UP001519295">
    <property type="component" value="Unassembled WGS sequence"/>
</dbReference>
<keyword evidence="2 6" id="KW-0274">FAD</keyword>
<evidence type="ECO:0000256" key="1">
    <source>
        <dbReference type="ARBA" id="ARBA00022630"/>
    </source>
</evidence>
<accession>A0ABS4VKK8</accession>
<dbReference type="InterPro" id="IPR023753">
    <property type="entry name" value="FAD/NAD-binding_dom"/>
</dbReference>
<evidence type="ECO:0000313" key="8">
    <source>
        <dbReference type="EMBL" id="MBP2364331.1"/>
    </source>
</evidence>
<sequence length="359" mass="37479">MTGSVSSTSTSSPGTPDARGDVEADVLIVGAGPAGLFATYCAGFRGLSVTLIDNLPEPGGQVAALYPEKLIYDVAGLPAVRGRDLVDGLLQQAAAFSPLHLFGEQACDATRVPARRNGGPERWSVRTDRGRTIDCGAVVITGGIGRFTPRPLAAAADWEGRGFAYHVPRLDEHAGKDVVIAGGGDSAVDWALALTPVARSVTLVHRRARFRAHEASVEQLRRTECTIVTDAQVFSAEGDDRLRRIVLEHSGGTRSEIGVDSLIAALGFTADLSPLESWGVEIVDRRIVVGTTMRTRQPGIYAAGDIARFPGKVRLIAVGFGEAALAVNNAAVHLDPSLSLAPGHSTDAASIPAVAPAGL</sequence>
<keyword evidence="4 6" id="KW-0560">Oxidoreductase</keyword>
<gene>
    <name evidence="8" type="ORF">JOF36_000027</name>
</gene>
<evidence type="ECO:0000259" key="7">
    <source>
        <dbReference type="Pfam" id="PF07992"/>
    </source>
</evidence>
<dbReference type="PRINTS" id="PR00368">
    <property type="entry name" value="FADPNR"/>
</dbReference>
<evidence type="ECO:0000313" key="9">
    <source>
        <dbReference type="Proteomes" id="UP001519295"/>
    </source>
</evidence>
<dbReference type="EMBL" id="JAGINU010000001">
    <property type="protein sequence ID" value="MBP2364331.1"/>
    <property type="molecule type" value="Genomic_DNA"/>
</dbReference>
<feature type="binding site" evidence="6">
    <location>
        <position position="147"/>
    </location>
    <ligand>
        <name>FAD</name>
        <dbReference type="ChEBI" id="CHEBI:57692"/>
    </ligand>
</feature>
<feature type="binding site" evidence="6">
    <location>
        <position position="53"/>
    </location>
    <ligand>
        <name>FAD</name>
        <dbReference type="ChEBI" id="CHEBI:57692"/>
    </ligand>
</feature>
<dbReference type="GO" id="GO:0004791">
    <property type="term" value="F:thioredoxin-disulfide reductase (NADPH) activity"/>
    <property type="evidence" value="ECO:0007669"/>
    <property type="project" value="UniProtKB-EC"/>
</dbReference>
<name>A0ABS4VKK8_9PSEU</name>
<dbReference type="Pfam" id="PF07992">
    <property type="entry name" value="Pyr_redox_2"/>
    <property type="match status" value="1"/>
</dbReference>
<dbReference type="EC" id="1.18.1.2" evidence="6"/>
<comment type="subunit">
    <text evidence="6">Homodimer.</text>
</comment>
<keyword evidence="9" id="KW-1185">Reference proteome</keyword>
<feature type="binding site" evidence="6">
    <location>
        <position position="66"/>
    </location>
    <ligand>
        <name>FAD</name>
        <dbReference type="ChEBI" id="CHEBI:57692"/>
    </ligand>
</feature>
<feature type="binding site" evidence="6">
    <location>
        <position position="305"/>
    </location>
    <ligand>
        <name>FAD</name>
        <dbReference type="ChEBI" id="CHEBI:57692"/>
    </ligand>
</feature>
<comment type="cofactor">
    <cofactor evidence="6">
        <name>FAD</name>
        <dbReference type="ChEBI" id="CHEBI:57692"/>
    </cofactor>
    <text evidence="6">Binds 1 FAD per subunit.</text>
</comment>
<dbReference type="Gene3D" id="3.50.50.60">
    <property type="entry name" value="FAD/NAD(P)-binding domain"/>
    <property type="match status" value="2"/>
</dbReference>
<feature type="binding site" evidence="6">
    <location>
        <position position="346"/>
    </location>
    <ligand>
        <name>FAD</name>
        <dbReference type="ChEBI" id="CHEBI:57692"/>
    </ligand>
</feature>
<keyword evidence="3 6" id="KW-0521">NADP</keyword>
<organism evidence="8 9">
    <name type="scientific">Pseudonocardia parietis</name>
    <dbReference type="NCBI Taxonomy" id="570936"/>
    <lineage>
        <taxon>Bacteria</taxon>
        <taxon>Bacillati</taxon>
        <taxon>Actinomycetota</taxon>
        <taxon>Actinomycetes</taxon>
        <taxon>Pseudonocardiales</taxon>
        <taxon>Pseudonocardiaceae</taxon>
        <taxon>Pseudonocardia</taxon>
    </lineage>
</organism>
<evidence type="ECO:0000256" key="6">
    <source>
        <dbReference type="HAMAP-Rule" id="MF_01685"/>
    </source>
</evidence>
<evidence type="ECO:0000256" key="3">
    <source>
        <dbReference type="ARBA" id="ARBA00022857"/>
    </source>
</evidence>
<dbReference type="InterPro" id="IPR022890">
    <property type="entry name" value="Fd--NADP_Rdtase_type_2"/>
</dbReference>
<evidence type="ECO:0000256" key="4">
    <source>
        <dbReference type="ARBA" id="ARBA00023002"/>
    </source>
</evidence>
<comment type="catalytic activity">
    <reaction evidence="5">
        <text>[thioredoxin]-dithiol + NADP(+) = [thioredoxin]-disulfide + NADPH + H(+)</text>
        <dbReference type="Rhea" id="RHEA:20345"/>
        <dbReference type="Rhea" id="RHEA-COMP:10698"/>
        <dbReference type="Rhea" id="RHEA-COMP:10700"/>
        <dbReference type="ChEBI" id="CHEBI:15378"/>
        <dbReference type="ChEBI" id="CHEBI:29950"/>
        <dbReference type="ChEBI" id="CHEBI:50058"/>
        <dbReference type="ChEBI" id="CHEBI:57783"/>
        <dbReference type="ChEBI" id="CHEBI:58349"/>
        <dbReference type="EC" id="1.8.1.9"/>
    </reaction>
</comment>
<dbReference type="InterPro" id="IPR050097">
    <property type="entry name" value="Ferredoxin-NADP_redctase_2"/>
</dbReference>
<reference evidence="8 9" key="1">
    <citation type="submission" date="2021-03" db="EMBL/GenBank/DDBJ databases">
        <title>Sequencing the genomes of 1000 actinobacteria strains.</title>
        <authorList>
            <person name="Klenk H.-P."/>
        </authorList>
    </citation>
    <scope>NUCLEOTIDE SEQUENCE [LARGE SCALE GENOMIC DNA]</scope>
    <source>
        <strain evidence="8 9">DSM 45256</strain>
    </source>
</reference>
<proteinExistence type="inferred from homology"/>
<protein>
    <recommendedName>
        <fullName evidence="6">Ferredoxin--NADP reductase</fullName>
        <shortName evidence="6">FNR</shortName>
        <shortName evidence="6">Fd-NADP(+) reductase</shortName>
        <ecNumber evidence="6">1.18.1.2</ecNumber>
    </recommendedName>
</protein>
<feature type="domain" description="FAD/NAD(P)-binding" evidence="7">
    <location>
        <begin position="25"/>
        <end position="316"/>
    </location>
</feature>
<keyword evidence="1 6" id="KW-0285">Flavoprotein</keyword>